<dbReference type="EMBL" id="PVZG01000020">
    <property type="protein sequence ID" value="PRY21363.1"/>
    <property type="molecule type" value="Genomic_DNA"/>
</dbReference>
<organism evidence="9 10">
    <name type="scientific">Pseudosporangium ferrugineum</name>
    <dbReference type="NCBI Taxonomy" id="439699"/>
    <lineage>
        <taxon>Bacteria</taxon>
        <taxon>Bacillati</taxon>
        <taxon>Actinomycetota</taxon>
        <taxon>Actinomycetes</taxon>
        <taxon>Micromonosporales</taxon>
        <taxon>Micromonosporaceae</taxon>
        <taxon>Pseudosporangium</taxon>
    </lineage>
</organism>
<dbReference type="InterPro" id="IPR034193">
    <property type="entry name" value="PCSK9_ProteinaseK-like"/>
</dbReference>
<feature type="chain" id="PRO_5015716491" evidence="7">
    <location>
        <begin position="30"/>
        <end position="743"/>
    </location>
</feature>
<feature type="domain" description="P/Homo B" evidence="8">
    <location>
        <begin position="621"/>
        <end position="743"/>
    </location>
</feature>
<evidence type="ECO:0000256" key="7">
    <source>
        <dbReference type="SAM" id="SignalP"/>
    </source>
</evidence>
<evidence type="ECO:0000259" key="8">
    <source>
        <dbReference type="PROSITE" id="PS51829"/>
    </source>
</evidence>
<dbReference type="GO" id="GO:0006508">
    <property type="term" value="P:proteolysis"/>
    <property type="evidence" value="ECO:0007669"/>
    <property type="project" value="UniProtKB-KW"/>
</dbReference>
<proteinExistence type="inferred from homology"/>
<feature type="active site" description="Charge relay system" evidence="5 6">
    <location>
        <position position="192"/>
    </location>
</feature>
<dbReference type="AlphaFoldDB" id="A0A2T0RJK9"/>
<dbReference type="Gene3D" id="3.40.50.200">
    <property type="entry name" value="Peptidase S8/S53 domain"/>
    <property type="match status" value="1"/>
</dbReference>
<feature type="active site" description="Charge relay system" evidence="5 6">
    <location>
        <position position="159"/>
    </location>
</feature>
<dbReference type="InterPro" id="IPR037045">
    <property type="entry name" value="S8pro/Inhibitor_I9_sf"/>
</dbReference>
<dbReference type="InterPro" id="IPR023828">
    <property type="entry name" value="Peptidase_S8_Ser-AS"/>
</dbReference>
<dbReference type="Pfam" id="PF05922">
    <property type="entry name" value="Inhibitor_I9"/>
    <property type="match status" value="1"/>
</dbReference>
<keyword evidence="10" id="KW-1185">Reference proteome</keyword>
<evidence type="ECO:0000256" key="4">
    <source>
        <dbReference type="ARBA" id="ARBA00022825"/>
    </source>
</evidence>
<dbReference type="SUPFAM" id="SSF54897">
    <property type="entry name" value="Protease propeptides/inhibitors"/>
    <property type="match status" value="1"/>
</dbReference>
<dbReference type="InterPro" id="IPR010259">
    <property type="entry name" value="S8pro/Inhibitor_I9"/>
</dbReference>
<dbReference type="GO" id="GO:0004252">
    <property type="term" value="F:serine-type endopeptidase activity"/>
    <property type="evidence" value="ECO:0007669"/>
    <property type="project" value="UniProtKB-UniRule"/>
</dbReference>
<dbReference type="Pfam" id="PF00082">
    <property type="entry name" value="Peptidase_S8"/>
    <property type="match status" value="1"/>
</dbReference>
<evidence type="ECO:0000256" key="3">
    <source>
        <dbReference type="ARBA" id="ARBA00022801"/>
    </source>
</evidence>
<dbReference type="InterPro" id="IPR022398">
    <property type="entry name" value="Peptidase_S8_His-AS"/>
</dbReference>
<keyword evidence="3 6" id="KW-0378">Hydrolase</keyword>
<dbReference type="Pfam" id="PF01483">
    <property type="entry name" value="P_proprotein"/>
    <property type="match status" value="2"/>
</dbReference>
<dbReference type="Proteomes" id="UP000239209">
    <property type="component" value="Unassembled WGS sequence"/>
</dbReference>
<dbReference type="InterPro" id="IPR036852">
    <property type="entry name" value="Peptidase_S8/S53_dom_sf"/>
</dbReference>
<dbReference type="FunFam" id="3.40.50.200:FF:000014">
    <property type="entry name" value="Proteinase K"/>
    <property type="match status" value="1"/>
</dbReference>
<dbReference type="InterPro" id="IPR050131">
    <property type="entry name" value="Peptidase_S8_subtilisin-like"/>
</dbReference>
<evidence type="ECO:0000256" key="5">
    <source>
        <dbReference type="PIRSR" id="PIRSR615500-1"/>
    </source>
</evidence>
<evidence type="ECO:0000313" key="10">
    <source>
        <dbReference type="Proteomes" id="UP000239209"/>
    </source>
</evidence>
<dbReference type="PROSITE" id="PS51892">
    <property type="entry name" value="SUBTILASE"/>
    <property type="match status" value="1"/>
</dbReference>
<dbReference type="GO" id="GO:0005615">
    <property type="term" value="C:extracellular space"/>
    <property type="evidence" value="ECO:0007669"/>
    <property type="project" value="TreeGrafter"/>
</dbReference>
<dbReference type="InterPro" id="IPR000209">
    <property type="entry name" value="Peptidase_S8/S53_dom"/>
</dbReference>
<evidence type="ECO:0000256" key="2">
    <source>
        <dbReference type="ARBA" id="ARBA00022670"/>
    </source>
</evidence>
<dbReference type="SUPFAM" id="SSF52743">
    <property type="entry name" value="Subtilisin-like"/>
    <property type="match status" value="1"/>
</dbReference>
<dbReference type="PANTHER" id="PTHR43806">
    <property type="entry name" value="PEPTIDASE S8"/>
    <property type="match status" value="1"/>
</dbReference>
<dbReference type="InterPro" id="IPR008979">
    <property type="entry name" value="Galactose-bd-like_sf"/>
</dbReference>
<dbReference type="PANTHER" id="PTHR43806:SF11">
    <property type="entry name" value="CEREVISIN-RELATED"/>
    <property type="match status" value="1"/>
</dbReference>
<feature type="signal peptide" evidence="7">
    <location>
        <begin position="1"/>
        <end position="29"/>
    </location>
</feature>
<gene>
    <name evidence="9" type="ORF">CLV70_12073</name>
</gene>
<evidence type="ECO:0000313" key="9">
    <source>
        <dbReference type="EMBL" id="PRY21363.1"/>
    </source>
</evidence>
<dbReference type="PROSITE" id="PS51829">
    <property type="entry name" value="P_HOMO_B"/>
    <property type="match status" value="2"/>
</dbReference>
<keyword evidence="4 6" id="KW-0720">Serine protease</keyword>
<dbReference type="SUPFAM" id="SSF49785">
    <property type="entry name" value="Galactose-binding domain-like"/>
    <property type="match status" value="2"/>
</dbReference>
<protein>
    <submittedName>
        <fullName evidence="9">Peptidase inhibitor I9</fullName>
    </submittedName>
</protein>
<sequence length="743" mass="75172">MSTRMRRTAAAAATALAMVVAGGAAPASADPAEGTVAAMGGPTAIAGSYVVVLRDSAVAADAVARRAGALTERQGGTVVRTYRHALRGFEARLTERAARRLAADPAVASVTQNHVVTAADVQSPTPSWGLDRIDQRALPGDDSYTYPDGSPLVTAYIVDGGINPSHADFAGRIRSGHDFIDNDEDATDCRGHGTHVAGTLGGTTFGVAKNVELVPVRVLDCEGTGSAATVLAGIDWITADHVAGAPAVANMSLNGRRYAPQEEAVRRSIADGVTYVVSAGNDSGADACANTPAAVPEAITVGATGPDDARAAFSNIGTCVDLFAPGVDITSAFIGGDTATRVSSGTSMAAPHVTGAAALILAAHPDWTPARVTAALLGDATTGVVTDPGAGSPDRLLHVGADLPADDFSLAVTPAAATVTAGGRVSATVATTVTRGAARPVTLSASGLPGNATATFEPSTVDAGGSTPMTVTTGARTAPGTYRVLVTGGGPEATRLAAFTLTVTAPAGCLGANDTDSAVIESTVVAIPVTISGCAAAGAADSTIELHVDHTHVGDLTVDLIAPSGRAYPLLSRTGGSTHDIDYTFTHDLSAEPADGVWRLSLLDNGPGGTGSFDSVVLDLGGAQLPAPACGGIAPTDVRIPDHTGVESPLTVTGCDRAPGAGSYVEVRIVHPWERDLAVYLIAPDGERITLQSPRSVSKRDIFRTYIAQVSGKPANGVWTLRVEDQAWGNPEGGYIDSWKLTL</sequence>
<comment type="caution">
    <text evidence="9">The sequence shown here is derived from an EMBL/GenBank/DDBJ whole genome shotgun (WGS) entry which is preliminary data.</text>
</comment>
<dbReference type="PRINTS" id="PR00723">
    <property type="entry name" value="SUBTILISIN"/>
</dbReference>
<name>A0A2T0RJK9_9ACTN</name>
<accession>A0A2T0RJK9</accession>
<evidence type="ECO:0000256" key="1">
    <source>
        <dbReference type="ARBA" id="ARBA00011073"/>
    </source>
</evidence>
<evidence type="ECO:0000256" key="6">
    <source>
        <dbReference type="PROSITE-ProRule" id="PRU01240"/>
    </source>
</evidence>
<keyword evidence="7" id="KW-0732">Signal</keyword>
<reference evidence="9 10" key="1">
    <citation type="submission" date="2018-03" db="EMBL/GenBank/DDBJ databases">
        <title>Genomic Encyclopedia of Archaeal and Bacterial Type Strains, Phase II (KMG-II): from individual species to whole genera.</title>
        <authorList>
            <person name="Goeker M."/>
        </authorList>
    </citation>
    <scope>NUCLEOTIDE SEQUENCE [LARGE SCALE GENOMIC DNA]</scope>
    <source>
        <strain evidence="9 10">DSM 45348</strain>
    </source>
</reference>
<comment type="similarity">
    <text evidence="1 6">Belongs to the peptidase S8 family.</text>
</comment>
<dbReference type="Gene3D" id="2.60.120.260">
    <property type="entry name" value="Galactose-binding domain-like"/>
    <property type="match status" value="2"/>
</dbReference>
<dbReference type="InterPro" id="IPR002884">
    <property type="entry name" value="P_dom"/>
</dbReference>
<dbReference type="PROSITE" id="PS00138">
    <property type="entry name" value="SUBTILASE_SER"/>
    <property type="match status" value="1"/>
</dbReference>
<dbReference type="Gene3D" id="3.30.70.80">
    <property type="entry name" value="Peptidase S8 propeptide/proteinase inhibitor I9"/>
    <property type="match status" value="1"/>
</dbReference>
<feature type="active site" description="Charge relay system" evidence="5 6">
    <location>
        <position position="347"/>
    </location>
</feature>
<dbReference type="PROSITE" id="PS00137">
    <property type="entry name" value="SUBTILASE_HIS"/>
    <property type="match status" value="1"/>
</dbReference>
<dbReference type="CDD" id="cd04077">
    <property type="entry name" value="Peptidases_S8_PCSK9_ProteinaseK_like"/>
    <property type="match status" value="1"/>
</dbReference>
<feature type="domain" description="P/Homo B" evidence="8">
    <location>
        <begin position="489"/>
        <end position="620"/>
    </location>
</feature>
<dbReference type="InterPro" id="IPR015500">
    <property type="entry name" value="Peptidase_S8_subtilisin-rel"/>
</dbReference>
<keyword evidence="2 6" id="KW-0645">Protease</keyword>